<dbReference type="PRINTS" id="PR00039">
    <property type="entry name" value="HTHLYSR"/>
</dbReference>
<reference evidence="6 7" key="1">
    <citation type="submission" date="2012-09" db="EMBL/GenBank/DDBJ databases">
        <title>Celeribacter baekdonensis B30 Genome Sequencing.</title>
        <authorList>
            <person name="Wang W."/>
        </authorList>
    </citation>
    <scope>NUCLEOTIDE SEQUENCE [LARGE SCALE GENOMIC DNA]</scope>
    <source>
        <strain evidence="6 7">B30</strain>
    </source>
</reference>
<keyword evidence="3" id="KW-0238">DNA-binding</keyword>
<evidence type="ECO:0000313" key="6">
    <source>
        <dbReference type="EMBL" id="EKE68293.1"/>
    </source>
</evidence>
<dbReference type="PANTHER" id="PTHR30537:SF74">
    <property type="entry name" value="HTH-TYPE TRANSCRIPTIONAL REGULATOR TRPI"/>
    <property type="match status" value="1"/>
</dbReference>
<dbReference type="RefSeq" id="WP_009573647.1">
    <property type="nucleotide sequence ID" value="NZ_AMRK01000014.1"/>
</dbReference>
<feature type="domain" description="HTH lysR-type" evidence="5">
    <location>
        <begin position="6"/>
        <end position="63"/>
    </location>
</feature>
<protein>
    <submittedName>
        <fullName evidence="6">LysR family transcriptional regulator</fullName>
    </submittedName>
</protein>
<dbReference type="InterPro" id="IPR036390">
    <property type="entry name" value="WH_DNA-bd_sf"/>
</dbReference>
<dbReference type="Pfam" id="PF03466">
    <property type="entry name" value="LysR_substrate"/>
    <property type="match status" value="1"/>
</dbReference>
<dbReference type="NCBIfam" id="NF008352">
    <property type="entry name" value="PRK11139.1"/>
    <property type="match status" value="1"/>
</dbReference>
<comment type="caution">
    <text evidence="6">The sequence shown here is derived from an EMBL/GenBank/DDBJ whole genome shotgun (WGS) entry which is preliminary data.</text>
</comment>
<comment type="similarity">
    <text evidence="1">Belongs to the LysR transcriptional regulatory family.</text>
</comment>
<dbReference type="SUPFAM" id="SSF46785">
    <property type="entry name" value="Winged helix' DNA-binding domain"/>
    <property type="match status" value="1"/>
</dbReference>
<dbReference type="InterPro" id="IPR000847">
    <property type="entry name" value="LysR_HTH_N"/>
</dbReference>
<dbReference type="GO" id="GO:0043565">
    <property type="term" value="F:sequence-specific DNA binding"/>
    <property type="evidence" value="ECO:0007669"/>
    <property type="project" value="TreeGrafter"/>
</dbReference>
<sequence length="308" mass="34858">MTSPIPPLNPLRTFEVAARLCSLTLAAEELNVSQVAVSRQVKTLEDYFGVNLFRRLHRGVELTDEGRQLYEGISHAFQDIATASRRVSRRGRRDILAIQSYTTFSQRWLIPRLTDFHDKHPRIEVRLSSSTAPVDFESQNLDAAIRAGKGDWPELHSEKLVNVELIPICTPEYQEQHELFHPNDLARVRLLHSMARPTDWAAWLKRVGADIDPEPGIRFESSALAYEAASMSSGVALAVKIFVKRQLQNGNLVAPFGDLSCYSGEGYFLTWPKNAAPSRTLIKFLDWMRERIQIENPERDGDEDTSSG</sequence>
<dbReference type="InterPro" id="IPR036388">
    <property type="entry name" value="WH-like_DNA-bd_sf"/>
</dbReference>
<evidence type="ECO:0000256" key="1">
    <source>
        <dbReference type="ARBA" id="ARBA00009437"/>
    </source>
</evidence>
<dbReference type="AlphaFoldDB" id="K2IZI2"/>
<dbReference type="PANTHER" id="PTHR30537">
    <property type="entry name" value="HTH-TYPE TRANSCRIPTIONAL REGULATOR"/>
    <property type="match status" value="1"/>
</dbReference>
<evidence type="ECO:0000313" key="7">
    <source>
        <dbReference type="Proteomes" id="UP000006762"/>
    </source>
</evidence>
<keyword evidence="4" id="KW-0804">Transcription</keyword>
<evidence type="ECO:0000256" key="2">
    <source>
        <dbReference type="ARBA" id="ARBA00023015"/>
    </source>
</evidence>
<dbReference type="Gene3D" id="1.10.10.10">
    <property type="entry name" value="Winged helix-like DNA-binding domain superfamily/Winged helix DNA-binding domain"/>
    <property type="match status" value="1"/>
</dbReference>
<dbReference type="STRING" id="1208323.B30_18142"/>
<name>K2IZI2_9RHOB</name>
<evidence type="ECO:0000259" key="5">
    <source>
        <dbReference type="PROSITE" id="PS50931"/>
    </source>
</evidence>
<dbReference type="InterPro" id="IPR058163">
    <property type="entry name" value="LysR-type_TF_proteobact-type"/>
</dbReference>
<dbReference type="Pfam" id="PF00126">
    <property type="entry name" value="HTH_1"/>
    <property type="match status" value="1"/>
</dbReference>
<accession>K2IZI2</accession>
<organism evidence="6 7">
    <name type="scientific">Celeribacter baekdonensis B30</name>
    <dbReference type="NCBI Taxonomy" id="1208323"/>
    <lineage>
        <taxon>Bacteria</taxon>
        <taxon>Pseudomonadati</taxon>
        <taxon>Pseudomonadota</taxon>
        <taxon>Alphaproteobacteria</taxon>
        <taxon>Rhodobacterales</taxon>
        <taxon>Roseobacteraceae</taxon>
        <taxon>Celeribacter</taxon>
    </lineage>
</organism>
<dbReference type="Gene3D" id="3.40.190.10">
    <property type="entry name" value="Periplasmic binding protein-like II"/>
    <property type="match status" value="2"/>
</dbReference>
<dbReference type="OrthoDB" id="9813056at2"/>
<proteinExistence type="inferred from homology"/>
<gene>
    <name evidence="6" type="ORF">B30_18142</name>
</gene>
<dbReference type="EMBL" id="AMRK01000014">
    <property type="protein sequence ID" value="EKE68293.1"/>
    <property type="molecule type" value="Genomic_DNA"/>
</dbReference>
<dbReference type="GO" id="GO:0003700">
    <property type="term" value="F:DNA-binding transcription factor activity"/>
    <property type="evidence" value="ECO:0007669"/>
    <property type="project" value="InterPro"/>
</dbReference>
<dbReference type="InterPro" id="IPR005119">
    <property type="entry name" value="LysR_subst-bd"/>
</dbReference>
<dbReference type="eggNOG" id="COG0583">
    <property type="taxonomic scope" value="Bacteria"/>
</dbReference>
<keyword evidence="7" id="KW-1185">Reference proteome</keyword>
<dbReference type="PROSITE" id="PS50931">
    <property type="entry name" value="HTH_LYSR"/>
    <property type="match status" value="1"/>
</dbReference>
<dbReference type="FunFam" id="1.10.10.10:FF:000038">
    <property type="entry name" value="Glycine cleavage system transcriptional activator"/>
    <property type="match status" value="1"/>
</dbReference>
<dbReference type="CDD" id="cd08432">
    <property type="entry name" value="PBP2_GcdR_TrpI_HvrB_AmpR_like"/>
    <property type="match status" value="1"/>
</dbReference>
<evidence type="ECO:0000256" key="3">
    <source>
        <dbReference type="ARBA" id="ARBA00023125"/>
    </source>
</evidence>
<keyword evidence="2" id="KW-0805">Transcription regulation</keyword>
<dbReference type="SUPFAM" id="SSF53850">
    <property type="entry name" value="Periplasmic binding protein-like II"/>
    <property type="match status" value="1"/>
</dbReference>
<dbReference type="Proteomes" id="UP000006762">
    <property type="component" value="Unassembled WGS sequence"/>
</dbReference>
<evidence type="ECO:0000256" key="4">
    <source>
        <dbReference type="ARBA" id="ARBA00023163"/>
    </source>
</evidence>
<dbReference type="GO" id="GO:0006351">
    <property type="term" value="P:DNA-templated transcription"/>
    <property type="evidence" value="ECO:0007669"/>
    <property type="project" value="TreeGrafter"/>
</dbReference>